<sequence length="913" mass="102496">MLYGTQAVPVRLKILLDRLFSVLKQEEVIHILHALDWTLQDYIRGYVLQDASGKVLDHWSIMTSEEELATLQQFLRFGETKSIVELMAIQEKEGQSITVPTTTANMDIRAFIESCNQRNSNLPASLDKIHPIHIHHFENVVNNMAFMLPFQFYSPVPPPLIGSLPERLLMESSQDHSADLKQDDFVQFAENSFLASNPSFQPEKEKGTISPDLTLKPEEDVSPSGLKTQTMSSKLETSQVSQESKMKSVDKNGAGTRKGRVFCTACEKTFYDKGTLKIHYNAVHLKIKHKCTIEGCNMVFSSLRSRNRHSANPNPRLHMPMNRNNRDKDLRNGLPIRGLEENKRTDLTLLPPDHRSIPIYGSSCTDSKVQSSFHHSGQNGVLFPNLKTVQPVLPFYRSPVTPAELANTPGTLPSLPLVSSSVPEPQVSSELPFDPLPKKKSRKSSMPIKIEKEAVDPTSPTNEVASSEDDVTSKAVSEGPAEMGVSRIEKNTNHLMEKQSHSEALWTSISKVGGPKTFQSVETNSKCAEMDKLHCPEKTKKPEQNQSVRIASCENAYEAPNQHHDVIKAATEPYSYLREQLNYRIPMTDWPELHYHLLSGSSFSTLSNRSMAIPGFEACKDTDHGNPQALELPQEDTRFHCDICLKTFKNPYSVKMHFKNVHLKEMHTCIVEGCNAAFPSRRSRDRHSSNLNLHHKLLTKDPLDINKNHFNAIDLLKDMAKEACPEVCLKGHIEQQTSVIFKGTNRTGSLVFPMSKIAEPCPEDCRYDPNEGAILDLSTTSSIKSESGTHSSWDSDGGNEESPGVLEDSNESCESTCLTPNEELYQDCFPVDHPNRNFSTIPSSLPITCHICQKSYSNKGTFRAHYKTVHLRQLHKCKIPGCNTMFSSVRSRNRHSQNPNLHKSLSRSTHSPL</sequence>
<dbReference type="PROSITE" id="PS00028">
    <property type="entry name" value="ZINC_FINGER_C2H2_1"/>
    <property type="match status" value="3"/>
</dbReference>
<dbReference type="CTD" id="646"/>
<evidence type="ECO:0000256" key="1">
    <source>
        <dbReference type="PROSITE-ProRule" id="PRU00042"/>
    </source>
</evidence>
<evidence type="ECO:0000313" key="4">
    <source>
        <dbReference type="Proteomes" id="UP000695026"/>
    </source>
</evidence>
<dbReference type="SMART" id="SM00355">
    <property type="entry name" value="ZnF_C2H2"/>
    <property type="match status" value="6"/>
</dbReference>
<dbReference type="PROSITE" id="PS50157">
    <property type="entry name" value="ZINC_FINGER_C2H2_2"/>
    <property type="match status" value="3"/>
</dbReference>
<feature type="compositionally biased region" description="Low complexity" evidence="2">
    <location>
        <begin position="416"/>
        <end position="432"/>
    </location>
</feature>
<feature type="domain" description="C2H2-type" evidence="3">
    <location>
        <begin position="639"/>
        <end position="667"/>
    </location>
</feature>
<feature type="region of interest" description="Disordered" evidence="2">
    <location>
        <begin position="416"/>
        <end position="481"/>
    </location>
</feature>
<organism evidence="4 5">
    <name type="scientific">Python bivittatus</name>
    <name type="common">Burmese python</name>
    <name type="synonym">Python molurus bivittatus</name>
    <dbReference type="NCBI Taxonomy" id="176946"/>
    <lineage>
        <taxon>Eukaryota</taxon>
        <taxon>Metazoa</taxon>
        <taxon>Chordata</taxon>
        <taxon>Craniata</taxon>
        <taxon>Vertebrata</taxon>
        <taxon>Euteleostomi</taxon>
        <taxon>Lepidosauria</taxon>
        <taxon>Squamata</taxon>
        <taxon>Bifurcata</taxon>
        <taxon>Unidentata</taxon>
        <taxon>Episquamata</taxon>
        <taxon>Toxicofera</taxon>
        <taxon>Serpentes</taxon>
        <taxon>Henophidia</taxon>
        <taxon>Pythonidae</taxon>
        <taxon>Python</taxon>
    </lineage>
</organism>
<dbReference type="OMA" id="MEPRVPF"/>
<dbReference type="Gene3D" id="3.30.160.60">
    <property type="entry name" value="Classic Zinc Finger"/>
    <property type="match status" value="3"/>
</dbReference>
<dbReference type="GO" id="GO:0006356">
    <property type="term" value="P:regulation of transcription by RNA polymerase I"/>
    <property type="evidence" value="ECO:0007669"/>
    <property type="project" value="TreeGrafter"/>
</dbReference>
<feature type="region of interest" description="Disordered" evidence="2">
    <location>
        <begin position="197"/>
        <end position="254"/>
    </location>
</feature>
<keyword evidence="1" id="KW-0479">Metal-binding</keyword>
<name>A0A9F5IZ35_PYTBI</name>
<accession>A0A9F5IZ35</accession>
<dbReference type="AlphaFoldDB" id="A0A9F5IZ35"/>
<reference evidence="5" key="1">
    <citation type="submission" date="2025-08" db="UniProtKB">
        <authorList>
            <consortium name="RefSeq"/>
        </authorList>
    </citation>
    <scope>IDENTIFICATION</scope>
    <source>
        <tissue evidence="5">Liver</tissue>
    </source>
</reference>
<gene>
    <name evidence="5" type="primary">BNC1</name>
</gene>
<dbReference type="GeneID" id="103068015"/>
<dbReference type="Pfam" id="PF12874">
    <property type="entry name" value="zf-met"/>
    <property type="match status" value="2"/>
</dbReference>
<protein>
    <submittedName>
        <fullName evidence="5">Zinc finger protein basonuclin-1</fullName>
    </submittedName>
</protein>
<evidence type="ECO:0000256" key="2">
    <source>
        <dbReference type="SAM" id="MobiDB-lite"/>
    </source>
</evidence>
<dbReference type="KEGG" id="pbi:103068015"/>
<dbReference type="GO" id="GO:0008270">
    <property type="term" value="F:zinc ion binding"/>
    <property type="evidence" value="ECO:0007669"/>
    <property type="project" value="UniProtKB-KW"/>
</dbReference>
<dbReference type="InterPro" id="IPR040436">
    <property type="entry name" value="Disconnected-like"/>
</dbReference>
<evidence type="ECO:0000313" key="5">
    <source>
        <dbReference type="RefSeq" id="XP_025026321.1"/>
    </source>
</evidence>
<feature type="domain" description="C2H2-type" evidence="3">
    <location>
        <begin position="261"/>
        <end position="289"/>
    </location>
</feature>
<dbReference type="InterPro" id="IPR013087">
    <property type="entry name" value="Znf_C2H2_type"/>
</dbReference>
<feature type="region of interest" description="Disordered" evidence="2">
    <location>
        <begin position="890"/>
        <end position="913"/>
    </location>
</feature>
<keyword evidence="1" id="KW-0863">Zinc-finger</keyword>
<feature type="domain" description="C2H2-type" evidence="3">
    <location>
        <begin position="847"/>
        <end position="870"/>
    </location>
</feature>
<keyword evidence="1" id="KW-0862">Zinc</keyword>
<feature type="compositionally biased region" description="Polar residues" evidence="2">
    <location>
        <begin position="778"/>
        <end position="794"/>
    </location>
</feature>
<feature type="region of interest" description="Disordered" evidence="2">
    <location>
        <begin position="306"/>
        <end position="330"/>
    </location>
</feature>
<proteinExistence type="predicted"/>
<dbReference type="Proteomes" id="UP000695026">
    <property type="component" value="Unplaced"/>
</dbReference>
<dbReference type="GO" id="GO:0005634">
    <property type="term" value="C:nucleus"/>
    <property type="evidence" value="ECO:0007669"/>
    <property type="project" value="TreeGrafter"/>
</dbReference>
<dbReference type="PANTHER" id="PTHR15021:SF1">
    <property type="entry name" value="ZINC FINGER PROTEIN BASONUCLIN-1"/>
    <property type="match status" value="1"/>
</dbReference>
<dbReference type="PANTHER" id="PTHR15021">
    <property type="entry name" value="DISCONNECTED-RELATED"/>
    <property type="match status" value="1"/>
</dbReference>
<feature type="compositionally biased region" description="Polar residues" evidence="2">
    <location>
        <begin position="225"/>
        <end position="243"/>
    </location>
</feature>
<dbReference type="OrthoDB" id="10070972at2759"/>
<evidence type="ECO:0000259" key="3">
    <source>
        <dbReference type="PROSITE" id="PS50157"/>
    </source>
</evidence>
<dbReference type="RefSeq" id="XP_025026321.1">
    <property type="nucleotide sequence ID" value="XM_025170553.1"/>
</dbReference>
<keyword evidence="4" id="KW-1185">Reference proteome</keyword>
<feature type="region of interest" description="Disordered" evidence="2">
    <location>
        <begin position="778"/>
        <end position="812"/>
    </location>
</feature>
<dbReference type="Pfam" id="PF00096">
    <property type="entry name" value="zf-C2H2"/>
    <property type="match status" value="1"/>
</dbReference>